<dbReference type="AlphaFoldDB" id="A0A8C4QK89"/>
<keyword evidence="2" id="KW-1185">Reference proteome</keyword>
<sequence>MLSTMEVLELDQTQVMNLLQGLLPQMLLMDTQSTRPGPRIVVGLARSALCKKHPLFRGWEEVLESPVKSDDPFVIISAANQQLLVLLAQNLVAMDREERKCLVHMLESCNLQDQEFPRERMFALFVPLILCEVMQLLHSDVHHAAEAASLAVQVAKLVLPPLEKLILKTGTAVQWSLGNEKLTGTGSLQLLISVVQNVRSGHLEDQHNAFIFVHVLRSLIQTLPPLSTFAASEKPWIEPAQLNEADRDSLALLTTIFDFAARGICRDGSGIAEMQELIKLILQQNFCTSMDRLRFLVYLWARPRGSLFPAAHARALFVGGKILALSLNDTTSDLMIMSGQL</sequence>
<organism evidence="1 2">
    <name type="scientific">Eptatretus burgeri</name>
    <name type="common">Inshore hagfish</name>
    <dbReference type="NCBI Taxonomy" id="7764"/>
    <lineage>
        <taxon>Eukaryota</taxon>
        <taxon>Metazoa</taxon>
        <taxon>Chordata</taxon>
        <taxon>Craniata</taxon>
        <taxon>Vertebrata</taxon>
        <taxon>Cyclostomata</taxon>
        <taxon>Myxini</taxon>
        <taxon>Myxiniformes</taxon>
        <taxon>Myxinidae</taxon>
        <taxon>Eptatretinae</taxon>
        <taxon>Eptatretus</taxon>
    </lineage>
</organism>
<dbReference type="Proteomes" id="UP000694388">
    <property type="component" value="Unplaced"/>
</dbReference>
<dbReference type="OMA" id="SQKEEWH"/>
<evidence type="ECO:0000313" key="2">
    <source>
        <dbReference type="Proteomes" id="UP000694388"/>
    </source>
</evidence>
<proteinExistence type="predicted"/>
<name>A0A8C4QK89_EPTBU</name>
<reference evidence="1" key="1">
    <citation type="submission" date="2025-08" db="UniProtKB">
        <authorList>
            <consortium name="Ensembl"/>
        </authorList>
    </citation>
    <scope>IDENTIFICATION</scope>
</reference>
<dbReference type="Ensembl" id="ENSEBUT00000017275.1">
    <property type="protein sequence ID" value="ENSEBUP00000016699.1"/>
    <property type="gene ID" value="ENSEBUG00000010479.1"/>
</dbReference>
<accession>A0A8C4QK89</accession>
<evidence type="ECO:0000313" key="1">
    <source>
        <dbReference type="Ensembl" id="ENSEBUP00000016699.1"/>
    </source>
</evidence>
<reference evidence="1" key="2">
    <citation type="submission" date="2025-09" db="UniProtKB">
        <authorList>
            <consortium name="Ensembl"/>
        </authorList>
    </citation>
    <scope>IDENTIFICATION</scope>
</reference>
<protein>
    <submittedName>
        <fullName evidence="1">Uncharacterized protein</fullName>
    </submittedName>
</protein>